<evidence type="ECO:0000313" key="2">
    <source>
        <dbReference type="WBParaSite" id="PS1159_v2.g8190.t1"/>
    </source>
</evidence>
<organism evidence="1 2">
    <name type="scientific">Panagrolaimus sp. PS1159</name>
    <dbReference type="NCBI Taxonomy" id="55785"/>
    <lineage>
        <taxon>Eukaryota</taxon>
        <taxon>Metazoa</taxon>
        <taxon>Ecdysozoa</taxon>
        <taxon>Nematoda</taxon>
        <taxon>Chromadorea</taxon>
        <taxon>Rhabditida</taxon>
        <taxon>Tylenchina</taxon>
        <taxon>Panagrolaimomorpha</taxon>
        <taxon>Panagrolaimoidea</taxon>
        <taxon>Panagrolaimidae</taxon>
        <taxon>Panagrolaimus</taxon>
    </lineage>
</organism>
<accession>A0AC35GSV4</accession>
<protein>
    <submittedName>
        <fullName evidence="2">REM-1 domain-containing protein</fullName>
    </submittedName>
</protein>
<dbReference type="WBParaSite" id="PS1159_v2.g8190.t1">
    <property type="protein sequence ID" value="PS1159_v2.g8190.t1"/>
    <property type="gene ID" value="PS1159_v2.g8190"/>
</dbReference>
<proteinExistence type="predicted"/>
<name>A0AC35GSV4_9BILA</name>
<evidence type="ECO:0000313" key="1">
    <source>
        <dbReference type="Proteomes" id="UP000887580"/>
    </source>
</evidence>
<sequence>MLCCLETNENVQSPNGEDEEQQSMPQESSRRLALEKELQKELNVKEGFEKFFSCELNPRAYNHKLMESTRQLFEDNKAKITYLKMQIDRLVIQEQSNGANFQSKSDAVVDDLLYRLHRETALTDGALNMLRTMKDSKKSEKNYKELHEAVIQAEEKIDLIRLALKKYMDILPSESPKRLLIRKEIDPRSNDSRFSPPSSYGSSSNNSYGDSTPKASTIPRHSVDHRRSGAPMPTLAVSGKLELNIHGCQDLIGDIPGRANRGDFASISGGNSYSDLGKFKSSKNMQRQY</sequence>
<reference evidence="2" key="1">
    <citation type="submission" date="2022-11" db="UniProtKB">
        <authorList>
            <consortium name="WormBaseParasite"/>
        </authorList>
    </citation>
    <scope>IDENTIFICATION</scope>
</reference>
<dbReference type="Proteomes" id="UP000887580">
    <property type="component" value="Unplaced"/>
</dbReference>